<organism evidence="1 2">
    <name type="scientific">Prevotella melaninogenica</name>
    <dbReference type="NCBI Taxonomy" id="28132"/>
    <lineage>
        <taxon>Bacteria</taxon>
        <taxon>Pseudomonadati</taxon>
        <taxon>Bacteroidota</taxon>
        <taxon>Bacteroidia</taxon>
        <taxon>Bacteroidales</taxon>
        <taxon>Prevotellaceae</taxon>
        <taxon>Prevotella</taxon>
    </lineage>
</organism>
<protein>
    <recommendedName>
        <fullName evidence="3">Phospholipase</fullName>
    </recommendedName>
</protein>
<keyword evidence="2" id="KW-1185">Reference proteome</keyword>
<sequence length="132" mass="14991">MNIFFIGIGSLLILAIIAAIATKLTKQKVGEPDVVMPTSGDCSSCDGTDDKCEQVCMMEAAIKDIEYYDDEELDRFRGRQSDQYTDEEVEEFATVLYTMQPKEVKAWNRSLILREINLPNQIKDELIAMIED</sequence>
<dbReference type="Proteomes" id="UP000682195">
    <property type="component" value="Chromosome 2"/>
</dbReference>
<proteinExistence type="predicted"/>
<gene>
    <name evidence="1" type="ORF">J5A58_09150</name>
</gene>
<reference evidence="1 2" key="1">
    <citation type="submission" date="2021-03" db="EMBL/GenBank/DDBJ databases">
        <title>Human Oral Microbial Genomes.</title>
        <authorList>
            <person name="Johnston C.D."/>
            <person name="Chen T."/>
            <person name="Dewhirst F.E."/>
        </authorList>
    </citation>
    <scope>NUCLEOTIDE SEQUENCE [LARGE SCALE GENOMIC DNA]</scope>
    <source>
        <strain evidence="1 2">F0054</strain>
    </source>
</reference>
<evidence type="ECO:0000313" key="2">
    <source>
        <dbReference type="Proteomes" id="UP000682195"/>
    </source>
</evidence>
<evidence type="ECO:0000313" key="1">
    <source>
        <dbReference type="EMBL" id="QUB76913.1"/>
    </source>
</evidence>
<accession>A0ABX7XTS2</accession>
<dbReference type="EMBL" id="CP072362">
    <property type="protein sequence ID" value="QUB76913.1"/>
    <property type="molecule type" value="Genomic_DNA"/>
</dbReference>
<name>A0ABX7XTS2_9BACT</name>
<evidence type="ECO:0008006" key="3">
    <source>
        <dbReference type="Google" id="ProtNLM"/>
    </source>
</evidence>
<dbReference type="RefSeq" id="WP_211808711.1">
    <property type="nucleotide sequence ID" value="NZ_CP072362.1"/>
</dbReference>